<feature type="lipid moiety-binding region" description="S-palmitoyl cysteine; by host" evidence="32">
    <location>
        <position position="770"/>
    </location>
</feature>
<dbReference type="Gene3D" id="2.170.40.20">
    <property type="entry name" value="Human immunodeficiency virus 1, Gp160, envelope glycoprotein"/>
    <property type="match status" value="2"/>
</dbReference>
<evidence type="ECO:0000256" key="24">
    <source>
        <dbReference type="ARBA" id="ARBA00023054"/>
    </source>
</evidence>
<keyword evidence="13 32" id="KW-0165">Cleavage on pair of basic residues</keyword>
<keyword evidence="29 32" id="KW-0899">Viral immunoevasion</keyword>
<keyword evidence="19 32" id="KW-1043">Host membrane</keyword>
<evidence type="ECO:0000256" key="30">
    <source>
        <dbReference type="ARBA" id="ARBA00023288"/>
    </source>
</evidence>
<comment type="similarity">
    <text evidence="32">Belongs to the HIV-1 env protein family.</text>
</comment>
<organismHost>
    <name type="scientific">Homo sapiens</name>
    <name type="common">Human</name>
    <dbReference type="NCBI Taxonomy" id="9606"/>
</organismHost>
<dbReference type="FunFam" id="2.170.40.20:FF:000003">
    <property type="entry name" value="Envelope glycoprotein gp160"/>
    <property type="match status" value="1"/>
</dbReference>
<evidence type="ECO:0000256" key="15">
    <source>
        <dbReference type="ARBA" id="ARBA00022703"/>
    </source>
</evidence>
<evidence type="ECO:0000256" key="27">
    <source>
        <dbReference type="ARBA" id="ARBA00023157"/>
    </source>
</evidence>
<evidence type="ECO:0000256" key="9">
    <source>
        <dbReference type="ARBA" id="ARBA00022511"/>
    </source>
</evidence>
<feature type="chain" id="PRO_5023514387" description="Envelope glycoprotein gp160" evidence="32">
    <location>
        <begin position="35"/>
        <end position="862"/>
    </location>
</feature>
<feature type="disulfide bond" evidence="32">
    <location>
        <begin position="235"/>
        <end position="246"/>
    </location>
</feature>
<evidence type="ECO:0000256" key="11">
    <source>
        <dbReference type="ARBA" id="ARBA00022581"/>
    </source>
</evidence>
<comment type="PTM">
    <text evidence="32">Highly glycosylated by host. The high number of glycan on the protein is reffered to as 'glycan shield' because it contributes to hide protein sequence from adaptive immune system.</text>
</comment>
<dbReference type="Gene3D" id="1.10.287.210">
    <property type="match status" value="1"/>
</dbReference>
<keyword evidence="18 32" id="KW-0946">Virion</keyword>
<keyword evidence="31 32" id="KW-1160">Virus entry into host cell</keyword>
<dbReference type="GO" id="GO:0019062">
    <property type="term" value="P:virion attachment to host cell"/>
    <property type="evidence" value="ECO:0007669"/>
    <property type="project" value="UniProtKB-UniRule"/>
</dbReference>
<evidence type="ECO:0000256" key="12">
    <source>
        <dbReference type="ARBA" id="ARBA00022595"/>
    </source>
</evidence>
<evidence type="ECO:0000256" key="26">
    <source>
        <dbReference type="ARBA" id="ARBA00023139"/>
    </source>
</evidence>
<dbReference type="CDD" id="cd09909">
    <property type="entry name" value="HIV-1-like_HR1-HR2"/>
    <property type="match status" value="1"/>
</dbReference>
<dbReference type="GO" id="GO:0016020">
    <property type="term" value="C:membrane"/>
    <property type="evidence" value="ECO:0007669"/>
    <property type="project" value="UniProtKB-UniRule"/>
</dbReference>
<keyword evidence="25 32" id="KW-0472">Membrane</keyword>
<evidence type="ECO:0000256" key="25">
    <source>
        <dbReference type="ARBA" id="ARBA00023136"/>
    </source>
</evidence>
<dbReference type="Pfam" id="PF00516">
    <property type="entry name" value="GP120"/>
    <property type="match status" value="2"/>
</dbReference>
<dbReference type="GO" id="GO:0075512">
    <property type="term" value="P:clathrin-dependent endocytosis of virus by host cell"/>
    <property type="evidence" value="ECO:0007669"/>
    <property type="project" value="UniProtKB-UniRule"/>
</dbReference>
<dbReference type="GO" id="GO:0044175">
    <property type="term" value="C:host cell endosome membrane"/>
    <property type="evidence" value="ECO:0007669"/>
    <property type="project" value="UniProtKB-SubCell"/>
</dbReference>
<dbReference type="FunFam" id="1.10.287.210:FF:000001">
    <property type="entry name" value="Envelope glycoprotein gp160"/>
    <property type="match status" value="1"/>
</dbReference>
<dbReference type="InterPro" id="IPR037527">
    <property type="entry name" value="Gp160"/>
</dbReference>
<keyword evidence="24 32" id="KW-0175">Coiled coil</keyword>
<feature type="transmembrane region" description="Helical" evidence="33">
    <location>
        <begin position="684"/>
        <end position="711"/>
    </location>
</feature>
<keyword evidence="26 32" id="KW-0564">Palmitate</keyword>
<sequence length="862" mass="97915">MKVKGIRKNYQHWWWRWGTMLLGMMMICSAEEKEQLWVTVYYGVPVWKEATTTLFCASDAKGYNTEVHNIWATHACVPTDPNPQEVVLENVTENFNMWKNNMVEQMHEDIISLWDQSLKPCVKLTPLCVTLNCTSVNDTSVNNTETIEEEGRIKNCSFNITAGIRDKAEKQYSLFNSMDVVQIGSENNKNNSENNTMYRLMSCNTSVITQACPKVSFEPIPIHFCAPAGFAILKCNDKTFNGTGPCTNVSTVQCTHGIRPVVSTQLLLNGSLSEGEVMIRSENLTDNAKIIIVQLNETITINCTRPNNNTRKGIHIGPGGGMFYATDIIGDIRQAHCTISGQDWKNTLKRVVEKLQEQYNKTIIFKHSSGGDPEIVMHSFNCGGEFFYCNSTRLFNSTWKSPNSPENDTGEFNDNITLPCRIKQIINMWQEVGKAMYAPPIKGIIKCSSNITGLLLTRDGGNENVTGNNETETFRPGGGDMRDNWRSELYKYKVVQVEPLGVAPTRAKRRVVQREKRAVTMGAMFLGFLGAAGSTMGAASMMLTVQARQLLSGIVQQQSNLLKAIEAQQHLLQLTVWGIKQLQARILAVERYLKDQQLLGIWGCSGKLICTTNVPWNNSWSNRSQKEIWDNMTWMEWEKEIGNYTNLIYTLIEGAQNQQEKNEQELLELGRWASLWNWFDITNWLWYIKIFIMIVGGLIGLRIVFTVLSIVNRVRKGYSPLSFQTHLPAQRGPDRPEETEEEGGERGRDRSIRLVDGCLALIWEDLRSLCLFSYHRLRDLLLIAARIVELLGRRGWEALKYWWNLLQYWSQELKKSAVSLLNATAIAVAEGTDRIIEVLQRGGRAVIHIPVRIRQGLERILL</sequence>
<dbReference type="GO" id="GO:0020002">
    <property type="term" value="C:host cell plasma membrane"/>
    <property type="evidence" value="ECO:0007669"/>
    <property type="project" value="UniProtKB-SubCell"/>
</dbReference>
<feature type="region of interest" description="CD4-binding loop" evidence="32">
    <location>
        <begin position="368"/>
        <end position="378"/>
    </location>
</feature>
<dbReference type="GO" id="GO:0019082">
    <property type="term" value="P:viral protein processing"/>
    <property type="evidence" value="ECO:0007669"/>
    <property type="project" value="UniProtKB-UniRule"/>
</dbReference>
<feature type="transmembrane region" description="Helical" evidence="33">
    <location>
        <begin position="518"/>
        <end position="543"/>
    </location>
</feature>
<keyword evidence="8 32" id="KW-1170">Fusion of virus membrane with host endosomal membrane</keyword>
<comment type="domain">
    <text evidence="32">The membrane proximal external region (MPER) present in gp41 is a tryptophan-rich region recognized by the antibodies 2F5, Z13, and 4E10. MPER seems to play a role in fusion.</text>
</comment>
<feature type="region of interest" description="Disordered" evidence="34">
    <location>
        <begin position="725"/>
        <end position="748"/>
    </location>
</feature>
<feature type="region of interest" description="Immunosuppression" evidence="32">
    <location>
        <begin position="580"/>
        <end position="598"/>
    </location>
</feature>
<dbReference type="GO" id="GO:0039654">
    <property type="term" value="P:fusion of virus membrane with host endosome membrane"/>
    <property type="evidence" value="ECO:0007669"/>
    <property type="project" value="UniProtKB-UniRule"/>
</dbReference>
<feature type="short sequence motif" description="YXXL motif; contains endocytosis signal" evidence="32">
    <location>
        <begin position="718"/>
        <end position="721"/>
    </location>
</feature>
<feature type="domain" description="Human immunodeficiency virus 1 envelope glycoprotein Gp120" evidence="35">
    <location>
        <begin position="150"/>
        <end position="517"/>
    </location>
</feature>
<keyword evidence="15 32" id="KW-0053">Apoptosis</keyword>
<keyword evidence="20 32" id="KW-0261">Viral envelope protein</keyword>
<feature type="chain" id="PRO_5023514388" description="Transmembrane protein gp41" evidence="32">
    <location>
        <begin position="518"/>
        <end position="862"/>
    </location>
</feature>
<evidence type="ECO:0000256" key="34">
    <source>
        <dbReference type="SAM" id="MobiDB-lite"/>
    </source>
</evidence>
<reference evidence="37" key="1">
    <citation type="journal article" date="2017" name="Nat. Med.">
        <title>Antibody 10-1074 suppresses viremia in HIV-1-infected individuals.</title>
        <authorList>
            <person name="Caskey M."/>
            <person name="Schoofs T."/>
            <person name="Gruell H."/>
            <person name="Settler A."/>
            <person name="Karagounis T."/>
            <person name="Kreider E.F."/>
            <person name="Murrell B."/>
            <person name="Pfeifer N."/>
            <person name="Nogueira L."/>
            <person name="Oliveira T.Y."/>
            <person name="Learn G.H."/>
            <person name="Cohen Y.Z."/>
            <person name="Lehmann C."/>
            <person name="Gillor D."/>
            <person name="Shimeliovich I."/>
            <person name="Unson-O'Brien C."/>
            <person name="Weiland D."/>
            <person name="Robles A."/>
            <person name="Kummerle T."/>
            <person name="Wyen C."/>
            <person name="Levin R."/>
            <person name="Witmer-Pack M."/>
            <person name="Eren K."/>
            <person name="Ignacio C."/>
            <person name="Kiss S."/>
            <person name="West A.P.Jr."/>
            <person name="Mouquet H."/>
            <person name="Zingman B.S."/>
            <person name="Gulick R.M."/>
            <person name="Keler T."/>
            <person name="Bjorkman P.J."/>
            <person name="Seaman M.S."/>
            <person name="Hahn B.H."/>
            <person name="Fatkenheuer G."/>
            <person name="Schlesinger S.J."/>
            <person name="Nussenzweig M.C."/>
            <person name="Klein F."/>
        </authorList>
    </citation>
    <scope>NUCLEOTIDE SEQUENCE</scope>
    <source>
        <strain evidence="37">1HB1-W4-012616-D5_S65</strain>
    </source>
</reference>
<dbReference type="GO" id="GO:1903908">
    <property type="term" value="P:positive regulation of plasma membrane raft polarization"/>
    <property type="evidence" value="ECO:0007669"/>
    <property type="project" value="UniProtKB-UniRule"/>
</dbReference>
<dbReference type="InterPro" id="IPR000328">
    <property type="entry name" value="GP41-like"/>
</dbReference>
<comment type="subcellular location">
    <subcellularLocation>
        <location evidence="3">Host cell membrane</location>
        <topology evidence="3">Peripheral membrane protein</topology>
    </subcellularLocation>
    <subcellularLocation>
        <location evidence="1">Host cell membrane</location>
        <topology evidence="1">Single-pass type I membrane protein</topology>
    </subcellularLocation>
    <subcellularLocation>
        <location evidence="2">Host endosome membrane</location>
        <topology evidence="2">Peripheral membrane protein</topology>
    </subcellularLocation>
    <subcellularLocation>
        <location evidence="5">Host endosome membrane</location>
        <topology evidence="5">Single-pass type I membrane protein</topology>
    </subcellularLocation>
    <subcellularLocation>
        <location evidence="6">Virion membrane</location>
        <topology evidence="6">Peripheral membrane protein</topology>
    </subcellularLocation>
    <subcellularLocation>
        <location evidence="4">Virion membrane</location>
        <topology evidence="4">Single-pass type I membrane protein</topology>
    </subcellularLocation>
</comment>
<dbReference type="GO" id="GO:0005198">
    <property type="term" value="F:structural molecule activity"/>
    <property type="evidence" value="ECO:0007669"/>
    <property type="project" value="UniProtKB-UniRule"/>
</dbReference>
<evidence type="ECO:0000256" key="21">
    <source>
        <dbReference type="ARBA" id="ARBA00022890"/>
    </source>
</evidence>
<evidence type="ECO:0000256" key="14">
    <source>
        <dbReference type="ARBA" id="ARBA00022692"/>
    </source>
</evidence>
<feature type="domain" description="Retroviral envelope protein GP41-like" evidence="36">
    <location>
        <begin position="536"/>
        <end position="725"/>
    </location>
</feature>
<dbReference type="FunFam" id="2.170.40.20:FF:000002">
    <property type="entry name" value="Envelope glycoprotein gp160"/>
    <property type="match status" value="1"/>
</dbReference>
<comment type="domain">
    <text evidence="32 33">The 17 amino acids long immunosuppressive region is present in many retroviral envelope proteins. Synthetic peptides derived from this relatively conserved sequence inhibit immune function in vitro and in vivo.</text>
</comment>
<keyword evidence="11 32" id="KW-0945">Host-virus interaction</keyword>
<dbReference type="SUPFAM" id="SSF56502">
    <property type="entry name" value="gp120 core"/>
    <property type="match status" value="1"/>
</dbReference>
<evidence type="ECO:0000256" key="1">
    <source>
        <dbReference type="ARBA" id="ARBA00004402"/>
    </source>
</evidence>
<keyword evidence="7 32" id="KW-1168">Fusion of virus membrane with host membrane</keyword>
<comment type="domain">
    <text evidence="32">Some of the most genetically diverse regions of the viral genome are present in Env. They are called variable regions 1 through 5 (V1 through V5). Coreceptor usage of gp120 is determined mainly by the primary structure of the third variable region (V3) in the outer domain of gp120. The sequence of V3 determines which coreceptor, CCR5 and/or CXCR4 (corresponding to R5/macrophage, X4/T cell and R5X4/T cell and macrophage tropism), is used to trigger the fusion potential of the Env complex, and hence which cells the virus can infect. Binding to CCR5 involves a region adjacent in addition to V3.</text>
</comment>
<evidence type="ECO:0000256" key="6">
    <source>
        <dbReference type="ARBA" id="ARBA00004650"/>
    </source>
</evidence>
<feature type="topological domain" description="Cytoplasmic" evidence="32">
    <location>
        <begin position="712"/>
        <end position="862"/>
    </location>
</feature>
<evidence type="ECO:0000256" key="16">
    <source>
        <dbReference type="ARBA" id="ARBA00022729"/>
    </source>
</evidence>
<dbReference type="GO" id="GO:1903911">
    <property type="term" value="P:positive regulation of receptor clustering"/>
    <property type="evidence" value="ECO:0007669"/>
    <property type="project" value="UniProtKB-UniRule"/>
</dbReference>
<proteinExistence type="inferred from homology"/>
<dbReference type="InterPro" id="IPR036377">
    <property type="entry name" value="Gp120_core_sf"/>
</dbReference>
<evidence type="ECO:0000256" key="20">
    <source>
        <dbReference type="ARBA" id="ARBA00022879"/>
    </source>
</evidence>
<dbReference type="EMBL" id="KY323793">
    <property type="protein sequence ID" value="APX56810.1"/>
    <property type="molecule type" value="Genomic_RNA"/>
</dbReference>
<keyword evidence="10 32" id="KW-1165">Clathrin-mediated endocytosis of virus by host</keyword>
<evidence type="ECO:0000256" key="32">
    <source>
        <dbReference type="HAMAP-Rule" id="MF_04083"/>
    </source>
</evidence>
<feature type="coiled-coil region" evidence="32">
    <location>
        <begin position="639"/>
        <end position="673"/>
    </location>
</feature>
<dbReference type="Pfam" id="PF00517">
    <property type="entry name" value="GP41"/>
    <property type="match status" value="1"/>
</dbReference>
<dbReference type="GO" id="GO:0052031">
    <property type="term" value="P:symbiont-mediated perturbation of host defense response"/>
    <property type="evidence" value="ECO:0007669"/>
    <property type="project" value="UniProtKB-UniRule"/>
</dbReference>
<evidence type="ECO:0000256" key="8">
    <source>
        <dbReference type="ARBA" id="ARBA00022510"/>
    </source>
</evidence>
<feature type="disulfide bond" evidence="32">
    <location>
        <begin position="225"/>
        <end position="254"/>
    </location>
</feature>
<comment type="function">
    <text evidence="32">Surface protein gp120: Attaches the virus to the host lymphoid cell by binding to the primary receptor CD4. This interaction induces a structural rearrangement creating a high affinity binding site for a chemokine coreceptor like CXCR4 and/or CCR5. Acts as a ligand for CD209/DC-SIGN and CLEC4M/DC-SIGNR, which are respectively found on dendritic cells (DCs), and on endothelial cells of liver sinusoids and lymph node sinuses. These interactions allow capture of viral particles at mucosal surfaces by these cells and subsequent transmission to permissive cells. HIV subverts the migration properties of dendritic cells to gain access to CD4+ T-cells in lymph nodes. Virus transmission to permissive T-cells occurs either in trans (without DCs infection, through viral capture and transmission), or in cis (following DCs productive infection, through the usual CD4-gp120 interaction), thereby inducing a robust infection. In trans infection, bound virions remain infectious over days and it is proposed that they are not degraded, but protected in non-lysosomal acidic organelles within the DCs close to the cell membrane thus contributing to the viral infectious potential during DCs' migration from the periphery to the lymphoid tissues. On arrival at lymphoid tissues, intact virions recycle back to DCs' cell surface allowing virus transmission to CD4+ T-cells.</text>
</comment>
<evidence type="ECO:0000256" key="4">
    <source>
        <dbReference type="ARBA" id="ARBA00004563"/>
    </source>
</evidence>
<feature type="site" description="Cleavage; by host furin" evidence="32">
    <location>
        <begin position="517"/>
        <end position="518"/>
    </location>
</feature>
<comment type="caution">
    <text evidence="32 33">Lacks conserved residue(s) required for the propagation of feature annotation.</text>
</comment>
<comment type="subcellular location">
    <molecule>Surface protein gp120</molecule>
    <subcellularLocation>
        <location evidence="32">Virion membrane</location>
        <topology evidence="32">Peripheral membrane protein</topology>
    </subcellularLocation>
    <subcellularLocation>
        <location evidence="32">Host cell membrane</location>
        <topology evidence="32">Peripheral membrane protein</topology>
    </subcellularLocation>
    <subcellularLocation>
        <location evidence="32">Host endosome membrane</location>
        <topology evidence="32">Single-pass type I membrane protein</topology>
    </subcellularLocation>
    <text evidence="32">The surface protein is not anchored to the viral envelope, but associates with the extravirion surface through its binding to TM. It is probably concentrated at the site of budding and incorporated into the virions possibly by contacts between the cytoplasmic tail of Env and the N-terminus of Gag.</text>
</comment>
<evidence type="ECO:0000256" key="13">
    <source>
        <dbReference type="ARBA" id="ARBA00022685"/>
    </source>
</evidence>
<keyword evidence="17 32" id="KW-1161">Viral attachment to host cell</keyword>
<comment type="domain">
    <text evidence="32">The CD4-binding region is targeted by the antibody b12.</text>
</comment>
<dbReference type="Gene3D" id="1.20.5.490">
    <property type="entry name" value="Single helix bin"/>
    <property type="match status" value="1"/>
</dbReference>
<keyword evidence="12 32" id="KW-1162">Viral penetration into host cytoplasm</keyword>
<keyword evidence="27 32" id="KW-1015">Disulfide bond</keyword>
<dbReference type="GO" id="GO:0055036">
    <property type="term" value="C:virion membrane"/>
    <property type="evidence" value="ECO:0007669"/>
    <property type="project" value="UniProtKB-SubCell"/>
</dbReference>
<evidence type="ECO:0000256" key="7">
    <source>
        <dbReference type="ARBA" id="ARBA00022506"/>
    </source>
</evidence>
<evidence type="ECO:0000256" key="2">
    <source>
        <dbReference type="ARBA" id="ARBA00004433"/>
    </source>
</evidence>
<evidence type="ECO:0000256" key="5">
    <source>
        <dbReference type="ARBA" id="ARBA00004578"/>
    </source>
</evidence>
<keyword evidence="9 32" id="KW-1032">Host cell membrane</keyword>
<comment type="domain">
    <text evidence="32">The YXXL motif is involved in determining the exact site of viral release at the surface of infected mononuclear cells and promotes endocytosis. YXXL and di-leucine endocytosis motifs interact directly or indirectly with the clathrin adapter complexes, opperate independently, and their activities are not additive.</text>
</comment>
<evidence type="ECO:0000256" key="29">
    <source>
        <dbReference type="ARBA" id="ARBA00023280"/>
    </source>
</evidence>
<dbReference type="HAMAP" id="MF_04083">
    <property type="entry name" value="HIV_ENV"/>
    <property type="match status" value="1"/>
</dbReference>
<dbReference type="GO" id="GO:0019031">
    <property type="term" value="C:viral envelope"/>
    <property type="evidence" value="ECO:0007669"/>
    <property type="project" value="UniProtKB-KW"/>
</dbReference>
<dbReference type="SUPFAM" id="SSF58069">
    <property type="entry name" value="Virus ectodomain"/>
    <property type="match status" value="1"/>
</dbReference>
<name>A0A1P8P2Z5_HV1</name>
<evidence type="ECO:0000256" key="33">
    <source>
        <dbReference type="RuleBase" id="RU363095"/>
    </source>
</evidence>
<evidence type="ECO:0000256" key="18">
    <source>
        <dbReference type="ARBA" id="ARBA00022844"/>
    </source>
</evidence>
<feature type="disulfide bond" evidence="32">
    <location>
        <begin position="56"/>
        <end position="76"/>
    </location>
</feature>
<evidence type="ECO:0000256" key="10">
    <source>
        <dbReference type="ARBA" id="ARBA00022570"/>
    </source>
</evidence>
<evidence type="ECO:0000256" key="3">
    <source>
        <dbReference type="ARBA" id="ARBA00004505"/>
    </source>
</evidence>
<keyword evidence="16 32" id="KW-0732">Signal</keyword>
<comment type="PTM">
    <text evidence="32">Palmitoylation of the transmembrane protein and of Env polyprotein (prior to its proteolytic cleavage) is essential for their association with host cell membrane lipid rafts. Palmitoylation is therefore required for envelope trafficking to classical lipid rafts, but not for viral replication.</text>
</comment>
<comment type="miscellaneous">
    <text evidence="32">HIV-1 lineages are divided in three main groups, M (for Major), O (for Outlier), and N (for New, or Non-M, Non-O). The vast majority of strains found worldwide belong to the group M. Group O seems to be endemic to and largely confined to Cameroon and neighboring countries in West Central Africa, where these viruses represent a small minority of HIV-1 strains. The group N is represented by a limited number of isolates from Cameroonian persons. The group M is further subdivided in 9 clades or subtypes (A to D, F to H, J and K).</text>
</comment>
<keyword evidence="21 32" id="KW-1164">Virus endocytosis by host</keyword>
<comment type="function">
    <text evidence="32">Envelope glycoprotein gp160: Oligomerizes in the host endoplasmic reticulum into predominantly trimers. In a second time, gp160 transits in the host Golgi, where glycosylation is completed. The precursor is then proteolytically cleaved in the trans-Golgi and thereby activated by cellular furin or furin-like proteases to produce gp120 and gp41.</text>
</comment>
<accession>A0A1P8P2Z5</accession>
<comment type="subunit">
    <text evidence="32">The mature envelope protein (Env) consists of a homotrimer of non-covalently associated gp120-gp41 heterodimers. The resulting complex protrudes from the virus surface as a spike. There seems to be as few as 10 spikes on the average virion. Surface protein gp120 interacts with host CD4, CCR5 and CXCR4. Gp120 also interacts with the C-type lectins CD209/DC-SIGN and CLEC4M/DC-SIGNR (collectively referred to as DC-SIGN(R)). Gp120 and gp41 interact with GalCer. Gp120 interacts with host ITGA4/ITGB7 complex; on CD4+ T-cells, this interaction results in rapid activation of integrin ITGAL/LFA-1, which facilitates efficient cell-to-cell spreading of HIV-1. Gp120 interacts with cell-associated heparan sulfate; this interaction increases virus infectivity on permissive cells and may be involved in infection of CD4- cells.</text>
</comment>
<keyword evidence="23 32" id="KW-1039">Host endosome</keyword>
<feature type="domain" description="Human immunodeficiency virus 1 envelope glycoprotein Gp120" evidence="35">
    <location>
        <begin position="36"/>
        <end position="146"/>
    </location>
</feature>
<evidence type="ECO:0000256" key="19">
    <source>
        <dbReference type="ARBA" id="ARBA00022870"/>
    </source>
</evidence>
<feature type="region of interest" description="Fusion peptide" evidence="32">
    <location>
        <begin position="518"/>
        <end position="538"/>
    </location>
</feature>
<gene>
    <name evidence="32 37" type="primary">env</name>
</gene>
<evidence type="ECO:0000313" key="37">
    <source>
        <dbReference type="EMBL" id="APX56810.1"/>
    </source>
</evidence>
<evidence type="ECO:0000256" key="22">
    <source>
        <dbReference type="ARBA" id="ARBA00022989"/>
    </source>
</evidence>
<protein>
    <recommendedName>
        <fullName evidence="32">Envelope glycoprotein gp160</fullName>
    </recommendedName>
    <alternativeName>
        <fullName evidence="32">Env polyprotein</fullName>
    </alternativeName>
    <component>
        <recommendedName>
            <fullName evidence="32">Surface protein gp120</fullName>
            <shortName evidence="32">SU</shortName>
        </recommendedName>
        <alternativeName>
            <fullName evidence="32">Glycoprotein 120</fullName>
            <shortName evidence="32">gp120</shortName>
        </alternativeName>
    </component>
    <component>
        <recommendedName>
            <fullName evidence="32">Transmembrane protein gp41</fullName>
            <shortName evidence="32">TM</shortName>
        </recommendedName>
        <alternativeName>
            <fullName evidence="32">Glycoprotein 41</fullName>
            <shortName evidence="32">gp41</shortName>
        </alternativeName>
    </component>
</protein>
<evidence type="ECO:0000256" key="31">
    <source>
        <dbReference type="ARBA" id="ARBA00023296"/>
    </source>
</evidence>
<keyword evidence="22 32" id="KW-1133">Transmembrane helix</keyword>
<comment type="function">
    <text evidence="32">Transmembrane protein gp41: Acts as a class I viral fusion protein. Under the current model, the protein has at least 3 conformational states: pre-fusion native state, pre-hairpin intermediate state, and post-fusion hairpin state. During fusion of viral and target intracellular membranes, the coiled coil regions (heptad repeats) assume a trimer-of-hairpins structure, positioning the fusion peptide in close proximity to the C-terminal region of the ectodomain. The formation of this structure appears to drive apposition and subsequent fusion of viral and target cell membranes. Complete fusion occurs in host cell endosomes and is dynamin-dependent, however some lipid transfer might occur at the plasma membrane. The virus undergoes clathrin-dependent internalization long before endosomal fusion, thus minimizing the surface exposure of conserved viral epitopes during fusion and reducing the efficacy of inhibitors targeting these epitopes. Membranes fusion leads to delivery of the nucleocapsid into the cytoplasm.</text>
</comment>
<evidence type="ECO:0000256" key="17">
    <source>
        <dbReference type="ARBA" id="ARBA00022804"/>
    </source>
</evidence>
<keyword evidence="30 32" id="KW-0449">Lipoprotein</keyword>
<comment type="PTM">
    <text evidence="32">Specific enzymatic cleavages in vivo yield mature proteins. Envelope glycoproteins are synthesized as a inactive precursor that is heavily N-glycosylated and processed likely by host cell furin in the Golgi to yield the mature SU and TM proteins. The cleavage site between SU and TM requires the minimal sequence [KR]-X-[KR]-R. About 2 of the 9 disulfide bonds of gp41 are reduced by P4HB/PDI, following binding to CD4 receptor.</text>
</comment>
<organism evidence="37">
    <name type="scientific">Human immunodeficiency virus type 1</name>
    <name type="common">HIV-1</name>
    <dbReference type="NCBI Taxonomy" id="11676"/>
    <lineage>
        <taxon>Viruses</taxon>
        <taxon>Riboviria</taxon>
        <taxon>Pararnavirae</taxon>
        <taxon>Artverviricota</taxon>
        <taxon>Revtraviricetes</taxon>
        <taxon>Ortervirales</taxon>
        <taxon>Retroviridae</taxon>
        <taxon>Orthoretrovirinae</taxon>
        <taxon>Lentivirus</taxon>
        <taxon>Lentivirus humimdef1</taxon>
    </lineage>
</organism>
<comment type="miscellaneous">
    <text evidence="32">Inhibitors targeting HIV-1 viral envelope proteins are used as antiretroviral drugs. Attachment of virions to the cell surface via non-specific interactions and CD4 binding can be blocked by inhibitors that include cyanovirin-N, cyclotriazadisulfonamide analogs, PRO 2000, TNX 355 and PRO 542. In addition, BMS 806 can block CD4-induced conformational changes. Env interactions with the coreceptor molecules can be targeted by CCR5 antagonists including SCH-D, maraviroc (UK 427857) and aplaviroc (GW 873140), and the CXCR4 antagonist AMD 070. Fusion of viral and cellular membranes can be inhibited by peptides such as enfuvirtide and tifuvirtide (T 1249). Resistance to inhibitors associated with mutations in Env are observed. Most of the time, single mutations confer only a modest reduction in drug susceptibility. Combination of several mutations is usually required to develop a high-level drug resistance.</text>
</comment>
<keyword evidence="14 32" id="KW-0812">Transmembrane</keyword>
<evidence type="ECO:0000259" key="36">
    <source>
        <dbReference type="Pfam" id="PF00517"/>
    </source>
</evidence>
<evidence type="ECO:0000259" key="35">
    <source>
        <dbReference type="Pfam" id="PF00516"/>
    </source>
</evidence>
<dbReference type="FunFam" id="1.20.5.490:FF:000001">
    <property type="entry name" value="Envelope glycoprotein gp160"/>
    <property type="match status" value="1"/>
</dbReference>
<feature type="region of interest" description="MPER; binding to GalCer" evidence="32">
    <location>
        <begin position="668"/>
        <end position="689"/>
    </location>
</feature>
<evidence type="ECO:0000256" key="23">
    <source>
        <dbReference type="ARBA" id="ARBA00023046"/>
    </source>
</evidence>
<dbReference type="GO" id="GO:0019064">
    <property type="term" value="P:fusion of virus membrane with host plasma membrane"/>
    <property type="evidence" value="ECO:0007669"/>
    <property type="project" value="UniProtKB-UniRule"/>
</dbReference>
<comment type="subcellular location">
    <molecule>Transmembrane protein gp41</molecule>
    <subcellularLocation>
        <location evidence="32">Virion membrane</location>
        <topology evidence="32">Single-pass type I membrane protein</topology>
    </subcellularLocation>
    <subcellularLocation>
        <location evidence="32">Host cell membrane</location>
        <topology evidence="32">Single-pass type I membrane protein</topology>
    </subcellularLocation>
    <subcellularLocation>
        <location evidence="32">Host endosome membrane</location>
        <topology evidence="32">Single-pass type I membrane protein</topology>
    </subcellularLocation>
    <text evidence="32">It is probably concentrated at the site of budding and incorporated into the virions possibly by contacts between the cytoplasmic tail of Env and the N-terminus of Gag.</text>
</comment>
<keyword evidence="28 32" id="KW-0325">Glycoprotein</keyword>
<dbReference type="InterPro" id="IPR000777">
    <property type="entry name" value="HIV1_Gp120"/>
</dbReference>
<feature type="short sequence motif" description="Di-leucine internalization motif" evidence="32">
    <location>
        <begin position="861"/>
        <end position="862"/>
    </location>
</feature>
<evidence type="ECO:0000256" key="28">
    <source>
        <dbReference type="ARBA" id="ARBA00023180"/>
    </source>
</evidence>
<feature type="disulfide bond" evidence="32">
    <location>
        <begin position="604"/>
        <end position="610"/>
    </location>
</feature>